<proteinExistence type="predicted"/>
<accession>A0A1Y6G5X5</accession>
<name>A0A1Y6G5X5_9HYPH</name>
<evidence type="ECO:0000313" key="2">
    <source>
        <dbReference type="Proteomes" id="UP000194474"/>
    </source>
</evidence>
<sequence length="183" mass="20286">MEIVLTYRGRIPSKASNKSAIWDMRKSFNHQLRKLWGKEPFDVLKKWEDSNFTAGGAEFRIHQGEQLFVPLYGNLIGVGVDLDIRLLAGMPTQKAVLSSGDLDNRIKRIIDALQAPAQVGEHIDGLEPNGRWHCLVDNDSAVVGLSAKLGAFLDGGDPSESFATIIVRPVPLRVTWANMSMLY</sequence>
<dbReference type="Proteomes" id="UP000194474">
    <property type="component" value="Unassembled WGS sequence"/>
</dbReference>
<evidence type="ECO:0000313" key="1">
    <source>
        <dbReference type="EMBL" id="SMQ85562.1"/>
    </source>
</evidence>
<protein>
    <submittedName>
        <fullName evidence="1">Uncharacterized protein</fullName>
    </submittedName>
</protein>
<dbReference type="RefSeq" id="WP_086471220.1">
    <property type="nucleotide sequence ID" value="NZ_FXWK01000002.1"/>
</dbReference>
<dbReference type="EMBL" id="FXWK01000002">
    <property type="protein sequence ID" value="SMQ85562.1"/>
    <property type="molecule type" value="Genomic_DNA"/>
</dbReference>
<dbReference type="OrthoDB" id="8445846at2"/>
<dbReference type="AlphaFoldDB" id="A0A1Y6G5X5"/>
<organism evidence="1 2">
    <name type="scientific">Devosia lucknowensis</name>
    <dbReference type="NCBI Taxonomy" id="1096929"/>
    <lineage>
        <taxon>Bacteria</taxon>
        <taxon>Pseudomonadati</taxon>
        <taxon>Pseudomonadota</taxon>
        <taxon>Alphaproteobacteria</taxon>
        <taxon>Hyphomicrobiales</taxon>
        <taxon>Devosiaceae</taxon>
        <taxon>Devosia</taxon>
    </lineage>
</organism>
<reference evidence="2" key="1">
    <citation type="submission" date="2017-04" db="EMBL/GenBank/DDBJ databases">
        <authorList>
            <person name="Varghese N."/>
            <person name="Submissions S."/>
        </authorList>
    </citation>
    <scope>NUCLEOTIDE SEQUENCE [LARGE SCALE GENOMIC DNA]</scope>
</reference>
<gene>
    <name evidence="1" type="ORF">SAMN06295905_2849</name>
</gene>
<keyword evidence="2" id="KW-1185">Reference proteome</keyword>